<dbReference type="AlphaFoldDB" id="R7V2L7"/>
<reference evidence="4" key="3">
    <citation type="submission" date="2015-06" db="UniProtKB">
        <authorList>
            <consortium name="EnsemblMetazoa"/>
        </authorList>
    </citation>
    <scope>IDENTIFICATION</scope>
</reference>
<name>R7V2L7_CAPTE</name>
<evidence type="ECO:0000256" key="2">
    <source>
        <dbReference type="SAM" id="Phobius"/>
    </source>
</evidence>
<evidence type="ECO:0000313" key="3">
    <source>
        <dbReference type="EMBL" id="ELU10576.1"/>
    </source>
</evidence>
<organism evidence="3">
    <name type="scientific">Capitella teleta</name>
    <name type="common">Polychaete worm</name>
    <dbReference type="NCBI Taxonomy" id="283909"/>
    <lineage>
        <taxon>Eukaryota</taxon>
        <taxon>Metazoa</taxon>
        <taxon>Spiralia</taxon>
        <taxon>Lophotrochozoa</taxon>
        <taxon>Annelida</taxon>
        <taxon>Polychaeta</taxon>
        <taxon>Sedentaria</taxon>
        <taxon>Scolecida</taxon>
        <taxon>Capitellidae</taxon>
        <taxon>Capitella</taxon>
    </lineage>
</organism>
<gene>
    <name evidence="3" type="ORF">CAPTEDRAFT_194044</name>
</gene>
<accession>R7V2L7</accession>
<reference evidence="5" key="1">
    <citation type="submission" date="2012-12" db="EMBL/GenBank/DDBJ databases">
        <authorList>
            <person name="Hellsten U."/>
            <person name="Grimwood J."/>
            <person name="Chapman J.A."/>
            <person name="Shapiro H."/>
            <person name="Aerts A."/>
            <person name="Otillar R.P."/>
            <person name="Terry A.Y."/>
            <person name="Boore J.L."/>
            <person name="Simakov O."/>
            <person name="Marletaz F."/>
            <person name="Cho S.-J."/>
            <person name="Edsinger-Gonzales E."/>
            <person name="Havlak P."/>
            <person name="Kuo D.-H."/>
            <person name="Larsson T."/>
            <person name="Lv J."/>
            <person name="Arendt D."/>
            <person name="Savage R."/>
            <person name="Osoegawa K."/>
            <person name="de Jong P."/>
            <person name="Lindberg D.R."/>
            <person name="Seaver E.C."/>
            <person name="Weisblat D.A."/>
            <person name="Putnam N.H."/>
            <person name="Grigoriev I.V."/>
            <person name="Rokhsar D.S."/>
        </authorList>
    </citation>
    <scope>NUCLEOTIDE SEQUENCE</scope>
    <source>
        <strain evidence="5">I ESC-2004</strain>
    </source>
</reference>
<evidence type="ECO:0000313" key="5">
    <source>
        <dbReference type="Proteomes" id="UP000014760"/>
    </source>
</evidence>
<keyword evidence="5" id="KW-1185">Reference proteome</keyword>
<keyword evidence="2" id="KW-1133">Transmembrane helix</keyword>
<feature type="transmembrane region" description="Helical" evidence="2">
    <location>
        <begin position="34"/>
        <end position="57"/>
    </location>
</feature>
<reference evidence="3 5" key="2">
    <citation type="journal article" date="2013" name="Nature">
        <title>Insights into bilaterian evolution from three spiralian genomes.</title>
        <authorList>
            <person name="Simakov O."/>
            <person name="Marletaz F."/>
            <person name="Cho S.J."/>
            <person name="Edsinger-Gonzales E."/>
            <person name="Havlak P."/>
            <person name="Hellsten U."/>
            <person name="Kuo D.H."/>
            <person name="Larsson T."/>
            <person name="Lv J."/>
            <person name="Arendt D."/>
            <person name="Savage R."/>
            <person name="Osoegawa K."/>
            <person name="de Jong P."/>
            <person name="Grimwood J."/>
            <person name="Chapman J.A."/>
            <person name="Shapiro H."/>
            <person name="Aerts A."/>
            <person name="Otillar R.P."/>
            <person name="Terry A.Y."/>
            <person name="Boore J.L."/>
            <person name="Grigoriev I.V."/>
            <person name="Lindberg D.R."/>
            <person name="Seaver E.C."/>
            <person name="Weisblat D.A."/>
            <person name="Putnam N.H."/>
            <person name="Rokhsar D.S."/>
        </authorList>
    </citation>
    <scope>NUCLEOTIDE SEQUENCE</scope>
    <source>
        <strain evidence="3 5">I ESC-2004</strain>
    </source>
</reference>
<sequence length="198" mass="21989">MEQKQRMAAIVVFASRLQVTWANCSICDPHAHFPSYWVFFICVLGAALCCCGGFLGYRFLCRDSNVHFHQWIQQIFARIFPVSNTDEESSENSTSAARSVAVASTEAETSLSTSSDHRTVNTDFRVALLNPATLEMPPEYSACCVGRSNGAFQSNTSHSSRTKSKEDWSAPPPSYDELYGRHASLKSNDDDEEVDIDV</sequence>
<feature type="region of interest" description="Disordered" evidence="1">
    <location>
        <begin position="152"/>
        <end position="198"/>
    </location>
</feature>
<dbReference type="EMBL" id="KB297391">
    <property type="protein sequence ID" value="ELU10576.1"/>
    <property type="molecule type" value="Genomic_DNA"/>
</dbReference>
<feature type="compositionally biased region" description="Acidic residues" evidence="1">
    <location>
        <begin position="189"/>
        <end position="198"/>
    </location>
</feature>
<dbReference type="EMBL" id="AMQN01006015">
    <property type="status" value="NOT_ANNOTATED_CDS"/>
    <property type="molecule type" value="Genomic_DNA"/>
</dbReference>
<dbReference type="EnsemblMetazoa" id="CapteT194044">
    <property type="protein sequence ID" value="CapteP194044"/>
    <property type="gene ID" value="CapteG194044"/>
</dbReference>
<keyword evidence="2" id="KW-0472">Membrane</keyword>
<proteinExistence type="predicted"/>
<dbReference type="HOGENOM" id="CLU_1379291_0_0_1"/>
<evidence type="ECO:0000256" key="1">
    <source>
        <dbReference type="SAM" id="MobiDB-lite"/>
    </source>
</evidence>
<protein>
    <submittedName>
        <fullName evidence="3 4">Uncharacterized protein</fullName>
    </submittedName>
</protein>
<keyword evidence="2" id="KW-0812">Transmembrane</keyword>
<dbReference type="Proteomes" id="UP000014760">
    <property type="component" value="Unassembled WGS sequence"/>
</dbReference>
<evidence type="ECO:0000313" key="4">
    <source>
        <dbReference type="EnsemblMetazoa" id="CapteP194044"/>
    </source>
</evidence>